<gene>
    <name evidence="6" type="ORF">SAMN04488128_103547</name>
</gene>
<evidence type="ECO:0000256" key="2">
    <source>
        <dbReference type="ARBA" id="ARBA00009009"/>
    </source>
</evidence>
<comment type="catalytic activity">
    <reaction evidence="1">
        <text>a beta-lactam + H2O = a substituted beta-amino acid</text>
        <dbReference type="Rhea" id="RHEA:20401"/>
        <dbReference type="ChEBI" id="CHEBI:15377"/>
        <dbReference type="ChEBI" id="CHEBI:35627"/>
        <dbReference type="ChEBI" id="CHEBI:140347"/>
        <dbReference type="EC" id="3.5.2.6"/>
    </reaction>
</comment>
<dbReference type="InterPro" id="IPR000871">
    <property type="entry name" value="Beta-lactam_class-A"/>
</dbReference>
<dbReference type="GO" id="GO:0008800">
    <property type="term" value="F:beta-lactamase activity"/>
    <property type="evidence" value="ECO:0007669"/>
    <property type="project" value="UniProtKB-EC"/>
</dbReference>
<dbReference type="Pfam" id="PF13354">
    <property type="entry name" value="Beta-lactamase2"/>
    <property type="match status" value="1"/>
</dbReference>
<dbReference type="EC" id="3.5.2.6" evidence="3"/>
<dbReference type="Gene3D" id="3.40.710.10">
    <property type="entry name" value="DD-peptidase/beta-lactamase superfamily"/>
    <property type="match status" value="1"/>
</dbReference>
<sequence>MFIPRRGTSTKHMRNIFFFLLLATGQFATAQRTDKQLYDKLAPLLAAHHGQAGVYVHHLKTGRTVAINADTVFPTASMIKMAIQVGVFHQLQEGTLQYRQLLTYRDSLLYPGEDILGAFRDSQQITLDKVVMLMLTMSDNTASLWLQALAGGGAQINTWLEGHGFVHTRVNSRTPGRAGDWKIYGWGQTTPREMGTLMEQIYKGEVVSHAASERMYRNLTRNFWDAEGLRMVPPDVRTASKNGAVDASRSEVVLVNAPHGDYVYCIITKNNADMRWDRDNEAWELLRKVGSAIWQHYEPNSKWRPDPGLGQF</sequence>
<evidence type="ECO:0000256" key="3">
    <source>
        <dbReference type="ARBA" id="ARBA00012865"/>
    </source>
</evidence>
<organism evidence="6 7">
    <name type="scientific">Chitinophaga eiseniae</name>
    <dbReference type="NCBI Taxonomy" id="634771"/>
    <lineage>
        <taxon>Bacteria</taxon>
        <taxon>Pseudomonadati</taxon>
        <taxon>Bacteroidota</taxon>
        <taxon>Chitinophagia</taxon>
        <taxon>Chitinophagales</taxon>
        <taxon>Chitinophagaceae</taxon>
        <taxon>Chitinophaga</taxon>
    </lineage>
</organism>
<evidence type="ECO:0000313" key="7">
    <source>
        <dbReference type="Proteomes" id="UP000190367"/>
    </source>
</evidence>
<reference evidence="7" key="1">
    <citation type="submission" date="2017-02" db="EMBL/GenBank/DDBJ databases">
        <authorList>
            <person name="Varghese N."/>
            <person name="Submissions S."/>
        </authorList>
    </citation>
    <scope>NUCLEOTIDE SEQUENCE [LARGE SCALE GENOMIC DNA]</scope>
    <source>
        <strain evidence="7">DSM 22224</strain>
    </source>
</reference>
<dbReference type="InterPro" id="IPR012338">
    <property type="entry name" value="Beta-lactam/transpept-like"/>
</dbReference>
<evidence type="ECO:0000313" key="6">
    <source>
        <dbReference type="EMBL" id="SKA31845.1"/>
    </source>
</evidence>
<dbReference type="EMBL" id="FUWZ01000003">
    <property type="protein sequence ID" value="SKA31845.1"/>
    <property type="molecule type" value="Genomic_DNA"/>
</dbReference>
<accession>A0A1T4SUA7</accession>
<keyword evidence="7" id="KW-1185">Reference proteome</keyword>
<dbReference type="InterPro" id="IPR045155">
    <property type="entry name" value="Beta-lactam_cat"/>
</dbReference>
<protein>
    <recommendedName>
        <fullName evidence="3">beta-lactamase</fullName>
        <ecNumber evidence="3">3.5.2.6</ecNumber>
    </recommendedName>
</protein>
<dbReference type="Proteomes" id="UP000190367">
    <property type="component" value="Unassembled WGS sequence"/>
</dbReference>
<feature type="chain" id="PRO_5012278580" description="beta-lactamase" evidence="4">
    <location>
        <begin position="31"/>
        <end position="312"/>
    </location>
</feature>
<dbReference type="STRING" id="634771.SAMN04488128_103547"/>
<comment type="similarity">
    <text evidence="2">Belongs to the class-A beta-lactamase family.</text>
</comment>
<feature type="domain" description="Beta-lactamase class A catalytic" evidence="5">
    <location>
        <begin position="53"/>
        <end position="268"/>
    </location>
</feature>
<proteinExistence type="inferred from homology"/>
<evidence type="ECO:0000256" key="1">
    <source>
        <dbReference type="ARBA" id="ARBA00001526"/>
    </source>
</evidence>
<keyword evidence="4" id="KW-0732">Signal</keyword>
<feature type="signal peptide" evidence="4">
    <location>
        <begin position="1"/>
        <end position="30"/>
    </location>
</feature>
<dbReference type="PANTHER" id="PTHR35333">
    <property type="entry name" value="BETA-LACTAMASE"/>
    <property type="match status" value="1"/>
</dbReference>
<evidence type="ECO:0000256" key="4">
    <source>
        <dbReference type="SAM" id="SignalP"/>
    </source>
</evidence>
<dbReference type="AlphaFoldDB" id="A0A1T4SUA7"/>
<evidence type="ECO:0000259" key="5">
    <source>
        <dbReference type="Pfam" id="PF13354"/>
    </source>
</evidence>
<dbReference type="GO" id="GO:0046677">
    <property type="term" value="P:response to antibiotic"/>
    <property type="evidence" value="ECO:0007669"/>
    <property type="project" value="InterPro"/>
</dbReference>
<dbReference type="GO" id="GO:0030655">
    <property type="term" value="P:beta-lactam antibiotic catabolic process"/>
    <property type="evidence" value="ECO:0007669"/>
    <property type="project" value="InterPro"/>
</dbReference>
<dbReference type="SUPFAM" id="SSF56601">
    <property type="entry name" value="beta-lactamase/transpeptidase-like"/>
    <property type="match status" value="1"/>
</dbReference>
<name>A0A1T4SUA7_9BACT</name>
<dbReference type="PANTHER" id="PTHR35333:SF3">
    <property type="entry name" value="BETA-LACTAMASE-TYPE TRANSPEPTIDASE FOLD CONTAINING PROTEIN"/>
    <property type="match status" value="1"/>
</dbReference>